<dbReference type="InterPro" id="IPR029044">
    <property type="entry name" value="Nucleotide-diphossugar_trans"/>
</dbReference>
<dbReference type="Gene3D" id="3.90.550.10">
    <property type="entry name" value="Spore Coat Polysaccharide Biosynthesis Protein SpsA, Chain A"/>
    <property type="match status" value="1"/>
</dbReference>
<sequence length="305" mass="34686">MNSFTGPEHRFHLVISTIRSPEHIERCLDSIRRARVPVFVTVVEQRPKPDALPLLRDLIEAGHAEHVHEPVVRGVSRGRNRGLATIRGDIVAFPDDDCWFDDGVLELLSERMDGRELDGAAIPCRASDDSGTMLRWRRRACRVTSWRVPRTIVAAGIFLRRELLETHGLFDVALGTGSATPFGSGEENDLVIRALRRGARIAYMPDVTVRHGDFRHDGMTDETLAKVLRYNRGFGRVLRKHRLRGQAAYWVTRSMVAVLVARVKRDHDATRFQQAQLRGRWQGWHGTDDHRVHHAFDRGTTPQHG</sequence>
<dbReference type="EMBL" id="JAHEWX010000003">
    <property type="protein sequence ID" value="MBT1540849.1"/>
    <property type="molecule type" value="Genomic_DNA"/>
</dbReference>
<dbReference type="Pfam" id="PF00535">
    <property type="entry name" value="Glycos_transf_2"/>
    <property type="match status" value="1"/>
</dbReference>
<evidence type="ECO:0000313" key="6">
    <source>
        <dbReference type="EMBL" id="MBT1540849.1"/>
    </source>
</evidence>
<evidence type="ECO:0000256" key="1">
    <source>
        <dbReference type="ARBA" id="ARBA00004776"/>
    </source>
</evidence>
<dbReference type="RefSeq" id="WP_214562266.1">
    <property type="nucleotide sequence ID" value="NZ_JAHEWX010000003.1"/>
</dbReference>
<evidence type="ECO:0000259" key="5">
    <source>
        <dbReference type="Pfam" id="PF00535"/>
    </source>
</evidence>
<dbReference type="GO" id="GO:0016757">
    <property type="term" value="F:glycosyltransferase activity"/>
    <property type="evidence" value="ECO:0007669"/>
    <property type="project" value="UniProtKB-KW"/>
</dbReference>
<keyword evidence="3 6" id="KW-0328">Glycosyltransferase</keyword>
<gene>
    <name evidence="6" type="ORF">KK103_03680</name>
</gene>
<dbReference type="EC" id="2.4.-.-" evidence="6"/>
<dbReference type="Proteomes" id="UP000709437">
    <property type="component" value="Unassembled WGS sequence"/>
</dbReference>
<dbReference type="SUPFAM" id="SSF53448">
    <property type="entry name" value="Nucleotide-diphospho-sugar transferases"/>
    <property type="match status" value="1"/>
</dbReference>
<proteinExistence type="inferred from homology"/>
<dbReference type="AlphaFoldDB" id="A0A9Q2ZQ62"/>
<dbReference type="PANTHER" id="PTHR43179">
    <property type="entry name" value="RHAMNOSYLTRANSFERASE WBBL"/>
    <property type="match status" value="1"/>
</dbReference>
<comment type="caution">
    <text evidence="6">The sequence shown here is derived from an EMBL/GenBank/DDBJ whole genome shotgun (WGS) entry which is preliminary data.</text>
</comment>
<evidence type="ECO:0000313" key="7">
    <source>
        <dbReference type="Proteomes" id="UP000709437"/>
    </source>
</evidence>
<comment type="similarity">
    <text evidence="2">Belongs to the glycosyltransferase 2 family.</text>
</comment>
<protein>
    <submittedName>
        <fullName evidence="6">Glycosyltransferase</fullName>
        <ecNumber evidence="6">2.4.-.-</ecNumber>
    </submittedName>
</protein>
<feature type="domain" description="Glycosyltransferase 2-like" evidence="5">
    <location>
        <begin position="14"/>
        <end position="145"/>
    </location>
</feature>
<evidence type="ECO:0000256" key="2">
    <source>
        <dbReference type="ARBA" id="ARBA00006739"/>
    </source>
</evidence>
<dbReference type="InterPro" id="IPR001173">
    <property type="entry name" value="Glyco_trans_2-like"/>
</dbReference>
<name>A0A9Q2ZQ62_9MICO</name>
<dbReference type="PANTHER" id="PTHR43179:SF12">
    <property type="entry name" value="GALACTOFURANOSYLTRANSFERASE GLFT2"/>
    <property type="match status" value="1"/>
</dbReference>
<evidence type="ECO:0000256" key="3">
    <source>
        <dbReference type="ARBA" id="ARBA00022676"/>
    </source>
</evidence>
<organism evidence="6 7">
    <name type="scientific">Curtobacterium flaccumfaciens pv. flaccumfaciens</name>
    <dbReference type="NCBI Taxonomy" id="138532"/>
    <lineage>
        <taxon>Bacteria</taxon>
        <taxon>Bacillati</taxon>
        <taxon>Actinomycetota</taxon>
        <taxon>Actinomycetes</taxon>
        <taxon>Micrococcales</taxon>
        <taxon>Microbacteriaceae</taxon>
        <taxon>Curtobacterium</taxon>
    </lineage>
</organism>
<accession>A0A9Q2ZQ62</accession>
<reference evidence="6" key="1">
    <citation type="submission" date="2021-05" db="EMBL/GenBank/DDBJ databases">
        <title>Whole genome sequence of Curtobacterium flaccumfaciens pv. flaccumfaciens strain CFBP 3417.</title>
        <authorList>
            <person name="Osdaghi E."/>
            <person name="Taghouti G."/>
            <person name="Portier P."/>
            <person name="Fazliarab A."/>
            <person name="Taghavi S.M."/>
            <person name="Briand M."/>
            <person name="Le-Saux M."/>
            <person name="Jacques M.-A."/>
        </authorList>
    </citation>
    <scope>NUCLEOTIDE SEQUENCE</scope>
    <source>
        <strain evidence="6">CFBP 3417</strain>
    </source>
</reference>
<evidence type="ECO:0000256" key="4">
    <source>
        <dbReference type="ARBA" id="ARBA00022679"/>
    </source>
</evidence>
<keyword evidence="4 6" id="KW-0808">Transferase</keyword>
<comment type="pathway">
    <text evidence="1">Cell wall biogenesis; cell wall polysaccharide biosynthesis.</text>
</comment>